<evidence type="ECO:0000256" key="1">
    <source>
        <dbReference type="SAM" id="MobiDB-lite"/>
    </source>
</evidence>
<gene>
    <name evidence="2" type="ORF">C8D95_103341</name>
</gene>
<comment type="caution">
    <text evidence="2">The sequence shown here is derived from an EMBL/GenBank/DDBJ whole genome shotgun (WGS) entry which is preliminary data.</text>
</comment>
<evidence type="ECO:0000313" key="2">
    <source>
        <dbReference type="EMBL" id="PWK57103.1"/>
    </source>
</evidence>
<evidence type="ECO:0000313" key="3">
    <source>
        <dbReference type="Proteomes" id="UP000245390"/>
    </source>
</evidence>
<name>A0A316G951_9RHOB</name>
<protein>
    <submittedName>
        <fullName evidence="2">Uncharacterized protein</fullName>
    </submittedName>
</protein>
<organism evidence="2 3">
    <name type="scientific">Silicimonas algicola</name>
    <dbReference type="NCBI Taxonomy" id="1826607"/>
    <lineage>
        <taxon>Bacteria</taxon>
        <taxon>Pseudomonadati</taxon>
        <taxon>Pseudomonadota</taxon>
        <taxon>Alphaproteobacteria</taxon>
        <taxon>Rhodobacterales</taxon>
        <taxon>Paracoccaceae</taxon>
    </lineage>
</organism>
<dbReference type="AlphaFoldDB" id="A0A316G951"/>
<feature type="region of interest" description="Disordered" evidence="1">
    <location>
        <begin position="1"/>
        <end position="23"/>
    </location>
</feature>
<sequence>MYALKVSAHRKGHRGKSPCDITPGANLRSMRIGHFGKSAGCRIKAAERGTNPGRGRTEQMTEIVKLALKGGMHRRRALDLWRKWWRRGF</sequence>
<feature type="compositionally biased region" description="Basic residues" evidence="1">
    <location>
        <begin position="7"/>
        <end position="16"/>
    </location>
</feature>
<accession>A0A316G951</accession>
<keyword evidence="3" id="KW-1185">Reference proteome</keyword>
<dbReference type="Proteomes" id="UP000245390">
    <property type="component" value="Unassembled WGS sequence"/>
</dbReference>
<reference evidence="2 3" key="1">
    <citation type="submission" date="2018-05" db="EMBL/GenBank/DDBJ databases">
        <title>Genomic Encyclopedia of Type Strains, Phase IV (KMG-IV): sequencing the most valuable type-strain genomes for metagenomic binning, comparative biology and taxonomic classification.</title>
        <authorList>
            <person name="Goeker M."/>
        </authorList>
    </citation>
    <scope>NUCLEOTIDE SEQUENCE [LARGE SCALE GENOMIC DNA]</scope>
    <source>
        <strain evidence="2 3">DSM 103371</strain>
    </source>
</reference>
<dbReference type="EMBL" id="QGGV01000003">
    <property type="protein sequence ID" value="PWK57103.1"/>
    <property type="molecule type" value="Genomic_DNA"/>
</dbReference>
<proteinExistence type="predicted"/>